<feature type="transmembrane region" description="Helical" evidence="8">
    <location>
        <begin position="475"/>
        <end position="494"/>
    </location>
</feature>
<dbReference type="EMBL" id="JAAAJB010000008">
    <property type="protein sequence ID" value="KAG0270284.1"/>
    <property type="molecule type" value="Genomic_DNA"/>
</dbReference>
<organism evidence="9 10">
    <name type="scientific">Actinomortierella ambigua</name>
    <dbReference type="NCBI Taxonomy" id="1343610"/>
    <lineage>
        <taxon>Eukaryota</taxon>
        <taxon>Fungi</taxon>
        <taxon>Fungi incertae sedis</taxon>
        <taxon>Mucoromycota</taxon>
        <taxon>Mortierellomycotina</taxon>
        <taxon>Mortierellomycetes</taxon>
        <taxon>Mortierellales</taxon>
        <taxon>Mortierellaceae</taxon>
        <taxon>Actinomortierella</taxon>
    </lineage>
</organism>
<feature type="transmembrane region" description="Helical" evidence="8">
    <location>
        <begin position="149"/>
        <end position="171"/>
    </location>
</feature>
<evidence type="ECO:0000256" key="2">
    <source>
        <dbReference type="ARBA" id="ARBA00005982"/>
    </source>
</evidence>
<dbReference type="AlphaFoldDB" id="A0A9P6QN15"/>
<comment type="caution">
    <text evidence="9">The sequence shown here is derived from an EMBL/GenBank/DDBJ whole genome shotgun (WGS) entry which is preliminary data.</text>
</comment>
<dbReference type="InterPro" id="IPR018456">
    <property type="entry name" value="PTR2_symporter_CS"/>
</dbReference>
<evidence type="ECO:0000313" key="9">
    <source>
        <dbReference type="EMBL" id="KAG0270284.1"/>
    </source>
</evidence>
<keyword evidence="6 8" id="KW-0472">Membrane</keyword>
<dbReference type="PROSITE" id="PS01023">
    <property type="entry name" value="PTR2_2"/>
    <property type="match status" value="1"/>
</dbReference>
<sequence>MKGEYNEQAPAFPVAEMAYNSDPMMSEFNMERKGVDEAPCSLKEDLSVRGPDEPTEEELHTLRKISDKIPVAAWLIVVVELCERFAYYGLSAPFQNYISNPYSEPPSDHPGAIGAGQQTASALNYFFQFFCYFTPVIGAMVADQYWGKFKAILVFAVIYMVGLLVLVLTSIPPAIEANAALPGLVIAMIIIGLGTGGIKANVSPMVAEQYTETKARVKTLPSGERVIVDPDVTVQSIFLAFYFCINVGSLSAIITTNIEKYIGFWLAYLIPLVVFLLAVACLLYGKDKFVKTPPRGSVLIECFRIIKIATKNGWSLDAAKPSSIYGRNPEAPIVTWDDIFIEELKIAFEACKIFCFFPFYWVIYGQLTTNLVSQAGTMLTDPLPNDIINNIDPISLIILIPIFDKFIYPFLRRYGYEPKPVTRIALGFLFTALSMAWAALVQHLIYTTGPNYDHPLSDPAQTPNNITVAWQVPSYVFMALSEIMASVTGLEFAFTNAPVSMKSVVMSIFLFTNCLGALLNFALLPLVVDPLILINYSLLAVISFIISLIILFFYRNMDVQLHASRAKLQVLYDQHQRDH</sequence>
<feature type="transmembrane region" description="Helical" evidence="8">
    <location>
        <begin position="506"/>
        <end position="527"/>
    </location>
</feature>
<name>A0A9P6QN15_9FUNG</name>
<gene>
    <name evidence="9" type="primary">PTR2</name>
    <name evidence="9" type="ORF">DFQ27_009076</name>
</gene>
<evidence type="ECO:0000256" key="1">
    <source>
        <dbReference type="ARBA" id="ARBA00004141"/>
    </source>
</evidence>
<dbReference type="InterPro" id="IPR000109">
    <property type="entry name" value="POT_fam"/>
</dbReference>
<reference evidence="9" key="1">
    <citation type="journal article" date="2020" name="Fungal Divers.">
        <title>Resolving the Mortierellaceae phylogeny through synthesis of multi-gene phylogenetics and phylogenomics.</title>
        <authorList>
            <person name="Vandepol N."/>
            <person name="Liber J."/>
            <person name="Desiro A."/>
            <person name="Na H."/>
            <person name="Kennedy M."/>
            <person name="Barry K."/>
            <person name="Grigoriev I.V."/>
            <person name="Miller A.N."/>
            <person name="O'Donnell K."/>
            <person name="Stajich J.E."/>
            <person name="Bonito G."/>
        </authorList>
    </citation>
    <scope>NUCLEOTIDE SEQUENCE</scope>
    <source>
        <strain evidence="9">BC1065</strain>
    </source>
</reference>
<dbReference type="GO" id="GO:0071916">
    <property type="term" value="F:dipeptide transmembrane transporter activity"/>
    <property type="evidence" value="ECO:0007669"/>
    <property type="project" value="UniProtKB-ARBA"/>
</dbReference>
<keyword evidence="3 7" id="KW-0813">Transport</keyword>
<evidence type="ECO:0000256" key="6">
    <source>
        <dbReference type="ARBA" id="ARBA00023136"/>
    </source>
</evidence>
<feature type="transmembrane region" description="Helical" evidence="8">
    <location>
        <begin position="424"/>
        <end position="446"/>
    </location>
</feature>
<dbReference type="InterPro" id="IPR036259">
    <property type="entry name" value="MFS_trans_sf"/>
</dbReference>
<evidence type="ECO:0000313" key="10">
    <source>
        <dbReference type="Proteomes" id="UP000807716"/>
    </source>
</evidence>
<dbReference type="FunFam" id="1.20.1250.20:FF:000085">
    <property type="entry name" value="MFS peptide transporter Ptr2"/>
    <property type="match status" value="1"/>
</dbReference>
<evidence type="ECO:0000256" key="8">
    <source>
        <dbReference type="SAM" id="Phobius"/>
    </source>
</evidence>
<feature type="transmembrane region" description="Helical" evidence="8">
    <location>
        <begin position="262"/>
        <end position="285"/>
    </location>
</feature>
<keyword evidence="5 8" id="KW-1133">Transmembrane helix</keyword>
<comment type="similarity">
    <text evidence="2 7">Belongs to the major facilitator superfamily. Proton-dependent oligopeptide transporter (POT/PTR) (TC 2.A.17) family.</text>
</comment>
<dbReference type="Pfam" id="PF00854">
    <property type="entry name" value="PTR2"/>
    <property type="match status" value="1"/>
</dbReference>
<dbReference type="Proteomes" id="UP000807716">
    <property type="component" value="Unassembled WGS sequence"/>
</dbReference>
<dbReference type="PANTHER" id="PTHR11654">
    <property type="entry name" value="OLIGOPEPTIDE TRANSPORTER-RELATED"/>
    <property type="match status" value="1"/>
</dbReference>
<dbReference type="PROSITE" id="PS01022">
    <property type="entry name" value="PTR2_1"/>
    <property type="match status" value="1"/>
</dbReference>
<proteinExistence type="inferred from homology"/>
<feature type="transmembrane region" description="Helical" evidence="8">
    <location>
        <begin position="125"/>
        <end position="142"/>
    </location>
</feature>
<comment type="subcellular location">
    <subcellularLocation>
        <location evidence="1 7">Membrane</location>
        <topology evidence="1 7">Multi-pass membrane protein</topology>
    </subcellularLocation>
</comment>
<feature type="transmembrane region" description="Helical" evidence="8">
    <location>
        <begin position="177"/>
        <end position="198"/>
    </location>
</feature>
<protein>
    <submittedName>
        <fullName evidence="9">Peptide transporter ptr2</fullName>
    </submittedName>
</protein>
<keyword evidence="4 7" id="KW-0812">Transmembrane</keyword>
<evidence type="ECO:0000256" key="5">
    <source>
        <dbReference type="ARBA" id="ARBA00022989"/>
    </source>
</evidence>
<feature type="transmembrane region" description="Helical" evidence="8">
    <location>
        <begin position="533"/>
        <end position="554"/>
    </location>
</feature>
<feature type="transmembrane region" description="Helical" evidence="8">
    <location>
        <begin position="237"/>
        <end position="256"/>
    </location>
</feature>
<evidence type="ECO:0000256" key="4">
    <source>
        <dbReference type="ARBA" id="ARBA00022692"/>
    </source>
</evidence>
<keyword evidence="10" id="KW-1185">Reference proteome</keyword>
<dbReference type="SUPFAM" id="SSF103473">
    <property type="entry name" value="MFS general substrate transporter"/>
    <property type="match status" value="1"/>
</dbReference>
<dbReference type="OrthoDB" id="8904098at2759"/>
<dbReference type="Gene3D" id="1.20.1250.20">
    <property type="entry name" value="MFS general substrate transporter like domains"/>
    <property type="match status" value="1"/>
</dbReference>
<evidence type="ECO:0000256" key="7">
    <source>
        <dbReference type="RuleBase" id="RU003755"/>
    </source>
</evidence>
<evidence type="ECO:0000256" key="3">
    <source>
        <dbReference type="ARBA" id="ARBA00022448"/>
    </source>
</evidence>
<dbReference type="GO" id="GO:0005886">
    <property type="term" value="C:plasma membrane"/>
    <property type="evidence" value="ECO:0007669"/>
    <property type="project" value="UniProtKB-ARBA"/>
</dbReference>
<accession>A0A9P6QN15</accession>